<organism evidence="1">
    <name type="scientific">bioreactor metagenome</name>
    <dbReference type="NCBI Taxonomy" id="1076179"/>
    <lineage>
        <taxon>unclassified sequences</taxon>
        <taxon>metagenomes</taxon>
        <taxon>ecological metagenomes</taxon>
    </lineage>
</organism>
<accession>A0A645IQD6</accession>
<dbReference type="Gene3D" id="3.40.1410.10">
    <property type="entry name" value="Chorismate lyase-like"/>
    <property type="match status" value="1"/>
</dbReference>
<evidence type="ECO:0000313" key="1">
    <source>
        <dbReference type="EMBL" id="MPN53306.1"/>
    </source>
</evidence>
<comment type="caution">
    <text evidence="1">The sequence shown here is derived from an EMBL/GenBank/DDBJ whole genome shotgun (WGS) entry which is preliminary data.</text>
</comment>
<name>A0A645IQD6_9ZZZZ</name>
<gene>
    <name evidence="1" type="ORF">SDC9_200970</name>
</gene>
<reference evidence="1" key="1">
    <citation type="submission" date="2019-08" db="EMBL/GenBank/DDBJ databases">
        <authorList>
            <person name="Kucharzyk K."/>
            <person name="Murdoch R.W."/>
            <person name="Higgins S."/>
            <person name="Loffler F."/>
        </authorList>
    </citation>
    <scope>NUCLEOTIDE SEQUENCE</scope>
</reference>
<proteinExistence type="predicted"/>
<sequence length="55" mass="6626">MTAHIPTEEQEENLKIKNEALLKDSTYLYDQEECVIEYDEVYYVSSRYGYFYTSI</sequence>
<protein>
    <submittedName>
        <fullName evidence="1">Uncharacterized protein</fullName>
    </submittedName>
</protein>
<dbReference type="AlphaFoldDB" id="A0A645IQD6"/>
<dbReference type="InterPro" id="IPR028978">
    <property type="entry name" value="Chorismate_lyase_/UTRA_dom_sf"/>
</dbReference>
<dbReference type="EMBL" id="VSSQ01120310">
    <property type="protein sequence ID" value="MPN53306.1"/>
    <property type="molecule type" value="Genomic_DNA"/>
</dbReference>
<dbReference type="SUPFAM" id="SSF64288">
    <property type="entry name" value="Chorismate lyase-like"/>
    <property type="match status" value="1"/>
</dbReference>